<protein>
    <submittedName>
        <fullName evidence="1">Uncharacterized protein</fullName>
    </submittedName>
</protein>
<evidence type="ECO:0000313" key="2">
    <source>
        <dbReference type="Proteomes" id="UP000799764"/>
    </source>
</evidence>
<proteinExistence type="predicted"/>
<name>A0A9P4PL58_9PLEO</name>
<gene>
    <name evidence="1" type="ORF">P171DRAFT_483167</name>
</gene>
<dbReference type="InterPro" id="IPR032675">
    <property type="entry name" value="LRR_dom_sf"/>
</dbReference>
<reference evidence="1" key="1">
    <citation type="journal article" date="2020" name="Stud. Mycol.">
        <title>101 Dothideomycetes genomes: a test case for predicting lifestyles and emergence of pathogens.</title>
        <authorList>
            <person name="Haridas S."/>
            <person name="Albert R."/>
            <person name="Binder M."/>
            <person name="Bloem J."/>
            <person name="Labutti K."/>
            <person name="Salamov A."/>
            <person name="Andreopoulos B."/>
            <person name="Baker S."/>
            <person name="Barry K."/>
            <person name="Bills G."/>
            <person name="Bluhm B."/>
            <person name="Cannon C."/>
            <person name="Castanera R."/>
            <person name="Culley D."/>
            <person name="Daum C."/>
            <person name="Ezra D."/>
            <person name="Gonzalez J."/>
            <person name="Henrissat B."/>
            <person name="Kuo A."/>
            <person name="Liang C."/>
            <person name="Lipzen A."/>
            <person name="Lutzoni F."/>
            <person name="Magnuson J."/>
            <person name="Mondo S."/>
            <person name="Nolan M."/>
            <person name="Ohm R."/>
            <person name="Pangilinan J."/>
            <person name="Park H.-J."/>
            <person name="Ramirez L."/>
            <person name="Alfaro M."/>
            <person name="Sun H."/>
            <person name="Tritt A."/>
            <person name="Yoshinaga Y."/>
            <person name="Zwiers L.-H."/>
            <person name="Turgeon B."/>
            <person name="Goodwin S."/>
            <person name="Spatafora J."/>
            <person name="Crous P."/>
            <person name="Grigoriev I."/>
        </authorList>
    </citation>
    <scope>NUCLEOTIDE SEQUENCE</scope>
    <source>
        <strain evidence="1">CBS 690.94</strain>
    </source>
</reference>
<dbReference type="OrthoDB" id="10666339at2759"/>
<sequence length="495" mass="57434">MTEDIEMVDSSWLEILDLGRDVLVMILYLILDKKDLMNLCLVLYDFCKYVLYRLYRCFSVNLRSREDVLRIGRSISHRTAYNLHHTRSMTIWDTPDKFGPAYPLYTSRKLMENPDGDNFAPDPLPSLQTLDIKIQQDFEPEHLAVFLKENLVKMGNLKIVTIINYLGASQVMSELGRVSVGSNSPLERLNVELDWEDEFNGRLADDFVTTGRLLGGERFDQCLEEILEYCTKLTSLHVSWSEPRFTLPIDLLDEDGQRVVISACQQLPRCILSKLPKMGHRLRSLSFHEYSLKYDELTFGDTSALSSMYNNCPNLEELGIQVSEALGDPHSEEWPQILAEQVRAESLPEILPDYVDVQIFSIVKDFVRQLVKENCCPELEYFVWGSDEYFDAKVDNYLRFTPQKYYHRPPVHKFDKTLDDSFVLPTMREILEHSHPEFDILLTDLTPYKSIKLPGRFYDDLIFGDRPVPTHANENLLKEELDFIVAAFLRDTVPQ</sequence>
<keyword evidence="2" id="KW-1185">Reference proteome</keyword>
<dbReference type="Proteomes" id="UP000799764">
    <property type="component" value="Unassembled WGS sequence"/>
</dbReference>
<evidence type="ECO:0000313" key="1">
    <source>
        <dbReference type="EMBL" id="KAF2447115.1"/>
    </source>
</evidence>
<dbReference type="EMBL" id="MU001497">
    <property type="protein sequence ID" value="KAF2447115.1"/>
    <property type="molecule type" value="Genomic_DNA"/>
</dbReference>
<dbReference type="SUPFAM" id="SSF52047">
    <property type="entry name" value="RNI-like"/>
    <property type="match status" value="1"/>
</dbReference>
<organism evidence="1 2">
    <name type="scientific">Karstenula rhodostoma CBS 690.94</name>
    <dbReference type="NCBI Taxonomy" id="1392251"/>
    <lineage>
        <taxon>Eukaryota</taxon>
        <taxon>Fungi</taxon>
        <taxon>Dikarya</taxon>
        <taxon>Ascomycota</taxon>
        <taxon>Pezizomycotina</taxon>
        <taxon>Dothideomycetes</taxon>
        <taxon>Pleosporomycetidae</taxon>
        <taxon>Pleosporales</taxon>
        <taxon>Massarineae</taxon>
        <taxon>Didymosphaeriaceae</taxon>
        <taxon>Karstenula</taxon>
    </lineage>
</organism>
<comment type="caution">
    <text evidence="1">The sequence shown here is derived from an EMBL/GenBank/DDBJ whole genome shotgun (WGS) entry which is preliminary data.</text>
</comment>
<accession>A0A9P4PL58</accession>
<dbReference type="Gene3D" id="3.80.10.10">
    <property type="entry name" value="Ribonuclease Inhibitor"/>
    <property type="match status" value="1"/>
</dbReference>
<dbReference type="AlphaFoldDB" id="A0A9P4PL58"/>